<reference evidence="2" key="1">
    <citation type="submission" date="2021-06" db="EMBL/GenBank/DDBJ databases">
        <authorList>
            <person name="Kallberg Y."/>
            <person name="Tangrot J."/>
            <person name="Rosling A."/>
        </authorList>
    </citation>
    <scope>NUCLEOTIDE SEQUENCE</scope>
    <source>
        <strain evidence="2">MA453B</strain>
    </source>
</reference>
<dbReference type="Proteomes" id="UP000789405">
    <property type="component" value="Unassembled WGS sequence"/>
</dbReference>
<feature type="transmembrane region" description="Helical" evidence="1">
    <location>
        <begin position="88"/>
        <end position="109"/>
    </location>
</feature>
<organism evidence="2 3">
    <name type="scientific">Dentiscutata erythropus</name>
    <dbReference type="NCBI Taxonomy" id="1348616"/>
    <lineage>
        <taxon>Eukaryota</taxon>
        <taxon>Fungi</taxon>
        <taxon>Fungi incertae sedis</taxon>
        <taxon>Mucoromycota</taxon>
        <taxon>Glomeromycotina</taxon>
        <taxon>Glomeromycetes</taxon>
        <taxon>Diversisporales</taxon>
        <taxon>Gigasporaceae</taxon>
        <taxon>Dentiscutata</taxon>
    </lineage>
</organism>
<evidence type="ECO:0000313" key="3">
    <source>
        <dbReference type="Proteomes" id="UP000789405"/>
    </source>
</evidence>
<evidence type="ECO:0000256" key="1">
    <source>
        <dbReference type="SAM" id="Phobius"/>
    </source>
</evidence>
<keyword evidence="1" id="KW-0472">Membrane</keyword>
<proteinExistence type="predicted"/>
<evidence type="ECO:0000313" key="2">
    <source>
        <dbReference type="EMBL" id="CAG8652721.1"/>
    </source>
</evidence>
<dbReference type="EMBL" id="CAJVPY010005908">
    <property type="protein sequence ID" value="CAG8652721.1"/>
    <property type="molecule type" value="Genomic_DNA"/>
</dbReference>
<name>A0A9N9DVM6_9GLOM</name>
<protein>
    <submittedName>
        <fullName evidence="2">10188_t:CDS:1</fullName>
    </submittedName>
</protein>
<feature type="transmembrane region" description="Helical" evidence="1">
    <location>
        <begin position="20"/>
        <end position="40"/>
    </location>
</feature>
<sequence length="158" mass="17762">MFFGIYALAKEQLNFVDAFVKIYLAVKIYLIAVNAIWIGIYEAGAAKSLSECQNYFNNLSNSSPYVSSTLINDEGNFACSVYDGGASIGAWVALFALGILPSPYLYLTLKFYAVQLRIKQLLNKRQENQQQQQPTTVVNVYQVGTPQYDMVQTPVRYE</sequence>
<comment type="caution">
    <text evidence="2">The sequence shown here is derived from an EMBL/GenBank/DDBJ whole genome shotgun (WGS) entry which is preliminary data.</text>
</comment>
<dbReference type="AlphaFoldDB" id="A0A9N9DVM6"/>
<gene>
    <name evidence="2" type="ORF">DERYTH_LOCUS10269</name>
</gene>
<accession>A0A9N9DVM6</accession>
<keyword evidence="1" id="KW-1133">Transmembrane helix</keyword>
<dbReference type="OrthoDB" id="10451445at2759"/>
<keyword evidence="3" id="KW-1185">Reference proteome</keyword>
<keyword evidence="1" id="KW-0812">Transmembrane</keyword>